<feature type="domain" description="Aminoglycoside phosphotransferase" evidence="1">
    <location>
        <begin position="38"/>
        <end position="278"/>
    </location>
</feature>
<sequence length="330" mass="38361">MQKGKGDVIVEGAYKSKLTEDQLNRAVKPIFNREIRNIEELADGWANSAYAIELDDGRRVVLKARPSSEVRLMRCEVDTMRTEVHSMRQLAEADPTYPIPSLYAYDDTLRVLPVEYFVMSYMEGTPYNKVKGELPEADRNAIEVQLGELNRRINEVKGPRFGYYARPDHATWREAFAEMIYGVLEDGKEMSVELPVPYEELEREIGRRLHVLDEVTEPRLAHWDLWDGNVFVKDGRITGIVDFERAMWGDPLIEHYFGKFNPSPGFRRGYGRAPATPAELARRELYDLFLDLILVIECSFRKYEDEGHIRWTNENLAESLKRFMRKETLS</sequence>
<dbReference type="Gene3D" id="3.30.200.20">
    <property type="entry name" value="Phosphorylase Kinase, domain 1"/>
    <property type="match status" value="1"/>
</dbReference>
<dbReference type="Pfam" id="PF01636">
    <property type="entry name" value="APH"/>
    <property type="match status" value="1"/>
</dbReference>
<name>A0ABW0M1B6_9BACL</name>
<dbReference type="PANTHER" id="PTHR21310:SF15">
    <property type="entry name" value="AMINOGLYCOSIDE PHOSPHOTRANSFERASE DOMAIN-CONTAINING PROTEIN"/>
    <property type="match status" value="1"/>
</dbReference>
<comment type="caution">
    <text evidence="2">The sequence shown here is derived from an EMBL/GenBank/DDBJ whole genome shotgun (WGS) entry which is preliminary data.</text>
</comment>
<dbReference type="InterPro" id="IPR002575">
    <property type="entry name" value="Aminoglycoside_PTrfase"/>
</dbReference>
<organism evidence="2 3">
    <name type="scientific">Cohnella suwonensis</name>
    <dbReference type="NCBI Taxonomy" id="696072"/>
    <lineage>
        <taxon>Bacteria</taxon>
        <taxon>Bacillati</taxon>
        <taxon>Bacillota</taxon>
        <taxon>Bacilli</taxon>
        <taxon>Bacillales</taxon>
        <taxon>Paenibacillaceae</taxon>
        <taxon>Cohnella</taxon>
    </lineage>
</organism>
<evidence type="ECO:0000313" key="2">
    <source>
        <dbReference type="EMBL" id="MFC5470693.1"/>
    </source>
</evidence>
<accession>A0ABW0M1B6</accession>
<evidence type="ECO:0000313" key="3">
    <source>
        <dbReference type="Proteomes" id="UP001596105"/>
    </source>
</evidence>
<dbReference type="InterPro" id="IPR051678">
    <property type="entry name" value="AGP_Transferase"/>
</dbReference>
<reference evidence="3" key="1">
    <citation type="journal article" date="2019" name="Int. J. Syst. Evol. Microbiol.">
        <title>The Global Catalogue of Microorganisms (GCM) 10K type strain sequencing project: providing services to taxonomists for standard genome sequencing and annotation.</title>
        <authorList>
            <consortium name="The Broad Institute Genomics Platform"/>
            <consortium name="The Broad Institute Genome Sequencing Center for Infectious Disease"/>
            <person name="Wu L."/>
            <person name="Ma J."/>
        </authorList>
    </citation>
    <scope>NUCLEOTIDE SEQUENCE [LARGE SCALE GENOMIC DNA]</scope>
    <source>
        <strain evidence="3">CCUG 57113</strain>
    </source>
</reference>
<proteinExistence type="predicted"/>
<dbReference type="Gene3D" id="3.90.1200.10">
    <property type="match status" value="1"/>
</dbReference>
<dbReference type="InterPro" id="IPR011009">
    <property type="entry name" value="Kinase-like_dom_sf"/>
</dbReference>
<dbReference type="EMBL" id="JBHSMH010000072">
    <property type="protein sequence ID" value="MFC5470693.1"/>
    <property type="molecule type" value="Genomic_DNA"/>
</dbReference>
<dbReference type="SUPFAM" id="SSF56112">
    <property type="entry name" value="Protein kinase-like (PK-like)"/>
    <property type="match status" value="1"/>
</dbReference>
<dbReference type="PANTHER" id="PTHR21310">
    <property type="entry name" value="AMINOGLYCOSIDE PHOSPHOTRANSFERASE-RELATED-RELATED"/>
    <property type="match status" value="1"/>
</dbReference>
<gene>
    <name evidence="2" type="ORF">ACFPPD_18555</name>
</gene>
<protein>
    <submittedName>
        <fullName evidence="2">Phosphotransferase family protein</fullName>
    </submittedName>
</protein>
<dbReference type="RefSeq" id="WP_209749190.1">
    <property type="nucleotide sequence ID" value="NZ_JBHSMH010000072.1"/>
</dbReference>
<evidence type="ECO:0000259" key="1">
    <source>
        <dbReference type="Pfam" id="PF01636"/>
    </source>
</evidence>
<dbReference type="Proteomes" id="UP001596105">
    <property type="component" value="Unassembled WGS sequence"/>
</dbReference>
<keyword evidence="3" id="KW-1185">Reference proteome</keyword>